<accession>A0A7Y9TCJ8</accession>
<dbReference type="SUPFAM" id="SSF56524">
    <property type="entry name" value="Oxidoreductase molybdopterin-binding domain"/>
    <property type="match status" value="1"/>
</dbReference>
<evidence type="ECO:0000256" key="6">
    <source>
        <dbReference type="SAM" id="MobiDB-lite"/>
    </source>
</evidence>
<comment type="caution">
    <text evidence="10">The sequence shown here is derived from an EMBL/GenBank/DDBJ whole genome shotgun (WGS) entry which is preliminary data.</text>
</comment>
<dbReference type="EMBL" id="JACCCV010000003">
    <property type="protein sequence ID" value="NYF54075.1"/>
    <property type="molecule type" value="Genomic_DNA"/>
</dbReference>
<evidence type="ECO:0000256" key="4">
    <source>
        <dbReference type="ARBA" id="ARBA00022989"/>
    </source>
</evidence>
<dbReference type="InterPro" id="IPR000572">
    <property type="entry name" value="OxRdtase_Mopterin-bd_dom"/>
</dbReference>
<evidence type="ECO:0000256" key="5">
    <source>
        <dbReference type="ARBA" id="ARBA00023136"/>
    </source>
</evidence>
<feature type="transmembrane region" description="Helical" evidence="7">
    <location>
        <begin position="355"/>
        <end position="373"/>
    </location>
</feature>
<feature type="region of interest" description="Disordered" evidence="6">
    <location>
        <begin position="235"/>
        <end position="310"/>
    </location>
</feature>
<dbReference type="Pfam" id="PF00174">
    <property type="entry name" value="Oxidored_molyb"/>
    <property type="match status" value="1"/>
</dbReference>
<gene>
    <name evidence="10" type="ORF">HDF12_004497</name>
</gene>
<evidence type="ECO:0000256" key="1">
    <source>
        <dbReference type="ARBA" id="ARBA00004651"/>
    </source>
</evidence>
<dbReference type="GO" id="GO:0005886">
    <property type="term" value="C:plasma membrane"/>
    <property type="evidence" value="ECO:0007669"/>
    <property type="project" value="UniProtKB-SubCell"/>
</dbReference>
<dbReference type="InterPro" id="IPR011577">
    <property type="entry name" value="Cyt_b561_bac/Ni-Hgenase"/>
</dbReference>
<protein>
    <submittedName>
        <fullName evidence="10">DMSO/TMAO reductase YedYZ molybdopterin-dependent catalytic subunit/thiosulfate reductase cytochrome b subunit</fullName>
    </submittedName>
</protein>
<feature type="compositionally biased region" description="Polar residues" evidence="6">
    <location>
        <begin position="274"/>
        <end position="310"/>
    </location>
</feature>
<reference evidence="10 11" key="1">
    <citation type="submission" date="2020-07" db="EMBL/GenBank/DDBJ databases">
        <title>Genomic Encyclopedia of Type Strains, Phase IV (KMG-V): Genome sequencing to study the core and pangenomes of soil and plant-associated prokaryotes.</title>
        <authorList>
            <person name="Whitman W."/>
        </authorList>
    </citation>
    <scope>NUCLEOTIDE SEQUENCE [LARGE SCALE GENOMIC DNA]</scope>
    <source>
        <strain evidence="10 11">M8UP30</strain>
    </source>
</reference>
<name>A0A7Y9TCJ8_9BACT</name>
<dbReference type="PANTHER" id="PTHR43032">
    <property type="entry name" value="PROTEIN-METHIONINE-SULFOXIDE REDUCTASE"/>
    <property type="match status" value="1"/>
</dbReference>
<evidence type="ECO:0000259" key="8">
    <source>
        <dbReference type="Pfam" id="PF00174"/>
    </source>
</evidence>
<evidence type="ECO:0000313" key="11">
    <source>
        <dbReference type="Proteomes" id="UP000534186"/>
    </source>
</evidence>
<dbReference type="InterPro" id="IPR036374">
    <property type="entry name" value="OxRdtase_Mopterin-bd_sf"/>
</dbReference>
<dbReference type="GO" id="GO:0022904">
    <property type="term" value="P:respiratory electron transport chain"/>
    <property type="evidence" value="ECO:0007669"/>
    <property type="project" value="InterPro"/>
</dbReference>
<sequence length="602" mass="67025">MNVLLLLGLILSGISIYWASPIYQHKPEPVTGNFDVAADIGIWMCRHVPGLHHYASPPDWIYNHVSLGPGMLAPALRLHWLCAYLFMLNGMVYVAGLVMGGGWRSLVPRRTDLVDALRMLRYYLGVPFAKLTRRQWPHPEFSTKYNPLQRAAYFSVPVAGFLSVATGWAIHKPMQLHWLAALFGGFDAARVWHFWLMWLFIFFVVPHVILVFADRWDTLRSMIVGWSTRVDRSGTIKMNNEEKGNSAEPKDLPSTGKGSEQDVAELPAADPEDTNPSVPTAIETQTTVKATSPQVDTDETPSLSANQVPQTDPVAVPAAAEPVDVKEHQSLFGERPLPIVEMAPRILRYRTRRDVLLFGAGAMAAAASARFFLPPATLSHPGVRGDMSIAGKEWLLNKAIRVDDDVAETLYSANRMVPIYTKSQITPIKNNYNGATPDPAYIPGWRLTLDGLSSGLIVSLDIRALLVHHQIHDQITRLVCVEGWSAIAWWSGLRFDDLLHAYPPVSQAKWAHIESSVNLDTNGNPDPYFVSIDLLTAQHPQTLLATHLNGKPLTVEHGTPLRLLAPVKLGLKNIKAITRITYTKDEPPDYWAKRGYSRYDGI</sequence>
<proteinExistence type="predicted"/>
<feature type="domain" description="Cytochrome b561 bacterial/Ni-hydrogenase" evidence="9">
    <location>
        <begin position="67"/>
        <end position="223"/>
    </location>
</feature>
<evidence type="ECO:0000259" key="9">
    <source>
        <dbReference type="Pfam" id="PF01292"/>
    </source>
</evidence>
<comment type="subcellular location">
    <subcellularLocation>
        <location evidence="1">Cell membrane</location>
        <topology evidence="1">Multi-pass membrane protein</topology>
    </subcellularLocation>
</comment>
<feature type="domain" description="Oxidoreductase molybdopterin-binding" evidence="8">
    <location>
        <begin position="442"/>
        <end position="591"/>
    </location>
</feature>
<evidence type="ECO:0000256" key="7">
    <source>
        <dbReference type="SAM" id="Phobius"/>
    </source>
</evidence>
<keyword evidence="3 7" id="KW-0812">Transmembrane</keyword>
<dbReference type="AlphaFoldDB" id="A0A7Y9TCJ8"/>
<evidence type="ECO:0000313" key="10">
    <source>
        <dbReference type="EMBL" id="NYF54075.1"/>
    </source>
</evidence>
<keyword evidence="5 7" id="KW-0472">Membrane</keyword>
<feature type="transmembrane region" description="Helical" evidence="7">
    <location>
        <begin position="78"/>
        <end position="100"/>
    </location>
</feature>
<feature type="transmembrane region" description="Helical" evidence="7">
    <location>
        <begin position="191"/>
        <end position="213"/>
    </location>
</feature>
<feature type="compositionally biased region" description="Basic and acidic residues" evidence="6">
    <location>
        <begin position="235"/>
        <end position="251"/>
    </location>
</feature>
<dbReference type="Proteomes" id="UP000534186">
    <property type="component" value="Unassembled WGS sequence"/>
</dbReference>
<dbReference type="Pfam" id="PF01292">
    <property type="entry name" value="Ni_hydr_CYTB"/>
    <property type="match status" value="1"/>
</dbReference>
<dbReference type="GO" id="GO:0009055">
    <property type="term" value="F:electron transfer activity"/>
    <property type="evidence" value="ECO:0007669"/>
    <property type="project" value="InterPro"/>
</dbReference>
<feature type="transmembrane region" description="Helical" evidence="7">
    <location>
        <begin position="151"/>
        <end position="171"/>
    </location>
</feature>
<evidence type="ECO:0000256" key="2">
    <source>
        <dbReference type="ARBA" id="ARBA00022475"/>
    </source>
</evidence>
<organism evidence="10 11">
    <name type="scientific">Tunturiibacter lichenicola</name>
    <dbReference type="NCBI Taxonomy" id="2051959"/>
    <lineage>
        <taxon>Bacteria</taxon>
        <taxon>Pseudomonadati</taxon>
        <taxon>Acidobacteriota</taxon>
        <taxon>Terriglobia</taxon>
        <taxon>Terriglobales</taxon>
        <taxon>Acidobacteriaceae</taxon>
        <taxon>Tunturiibacter</taxon>
    </lineage>
</organism>
<dbReference type="Gene3D" id="1.20.950.20">
    <property type="entry name" value="Transmembrane di-heme cytochromes, Chain C"/>
    <property type="match status" value="1"/>
</dbReference>
<dbReference type="SUPFAM" id="SSF81342">
    <property type="entry name" value="Transmembrane di-heme cytochromes"/>
    <property type="match status" value="1"/>
</dbReference>
<dbReference type="InterPro" id="IPR016174">
    <property type="entry name" value="Di-haem_cyt_TM"/>
</dbReference>
<keyword evidence="4 7" id="KW-1133">Transmembrane helix</keyword>
<dbReference type="Gene3D" id="3.90.420.10">
    <property type="entry name" value="Oxidoreductase, molybdopterin-binding domain"/>
    <property type="match status" value="1"/>
</dbReference>
<keyword evidence="2" id="KW-1003">Cell membrane</keyword>
<evidence type="ECO:0000256" key="3">
    <source>
        <dbReference type="ARBA" id="ARBA00022692"/>
    </source>
</evidence>